<dbReference type="PANTHER" id="PTHR42792:SF1">
    <property type="entry name" value="FLAGELLAR HOOK-ASSOCIATED PROTEIN 3"/>
    <property type="match status" value="1"/>
</dbReference>
<evidence type="ECO:0000313" key="8">
    <source>
        <dbReference type="Proteomes" id="UP000243207"/>
    </source>
</evidence>
<keyword evidence="4" id="KW-0964">Secreted</keyword>
<accession>A0A1H1YTY8</accession>
<dbReference type="Proteomes" id="UP000243207">
    <property type="component" value="Chromosome I"/>
</dbReference>
<dbReference type="GO" id="GO:0005576">
    <property type="term" value="C:extracellular region"/>
    <property type="evidence" value="ECO:0007669"/>
    <property type="project" value="UniProtKB-SubCell"/>
</dbReference>
<comment type="similarity">
    <text evidence="3">Belongs to the bacterial flagellin family.</text>
</comment>
<dbReference type="InterPro" id="IPR001029">
    <property type="entry name" value="Flagellin_N"/>
</dbReference>
<gene>
    <name evidence="7" type="ORF">SAMN05216421_3259</name>
</gene>
<organism evidence="7 8">
    <name type="scientific">Halopseudomonas xinjiangensis</name>
    <dbReference type="NCBI Taxonomy" id="487184"/>
    <lineage>
        <taxon>Bacteria</taxon>
        <taxon>Pseudomonadati</taxon>
        <taxon>Pseudomonadota</taxon>
        <taxon>Gammaproteobacteria</taxon>
        <taxon>Pseudomonadales</taxon>
        <taxon>Pseudomonadaceae</taxon>
        <taxon>Halopseudomonas</taxon>
    </lineage>
</organism>
<keyword evidence="7" id="KW-0282">Flagellum</keyword>
<dbReference type="NCBIfam" id="TIGR02550">
    <property type="entry name" value="flagell_flgL"/>
    <property type="match status" value="1"/>
</dbReference>
<evidence type="ECO:0000313" key="7">
    <source>
        <dbReference type="EMBL" id="SDT24486.1"/>
    </source>
</evidence>
<comment type="subcellular location">
    <subcellularLocation>
        <location evidence="1">Bacterial flagellum</location>
    </subcellularLocation>
    <subcellularLocation>
        <location evidence="2">Secreted</location>
    </subcellularLocation>
</comment>
<dbReference type="SUPFAM" id="SSF64518">
    <property type="entry name" value="Phase 1 flagellin"/>
    <property type="match status" value="1"/>
</dbReference>
<dbReference type="InterPro" id="IPR013384">
    <property type="entry name" value="Flagell_FlgL"/>
</dbReference>
<evidence type="ECO:0000256" key="1">
    <source>
        <dbReference type="ARBA" id="ARBA00004365"/>
    </source>
</evidence>
<reference evidence="8" key="1">
    <citation type="submission" date="2016-10" db="EMBL/GenBank/DDBJ databases">
        <authorList>
            <person name="Varghese N."/>
            <person name="Submissions S."/>
        </authorList>
    </citation>
    <scope>NUCLEOTIDE SEQUENCE [LARGE SCALE GENOMIC DNA]</scope>
    <source>
        <strain evidence="8">NRRL B-51270</strain>
    </source>
</reference>
<evidence type="ECO:0000256" key="3">
    <source>
        <dbReference type="ARBA" id="ARBA00005709"/>
    </source>
</evidence>
<dbReference type="Pfam" id="PF00669">
    <property type="entry name" value="Flagellin_N"/>
    <property type="match status" value="1"/>
</dbReference>
<keyword evidence="8" id="KW-1185">Reference proteome</keyword>
<keyword evidence="7" id="KW-0966">Cell projection</keyword>
<name>A0A1H1YTY8_9GAMM</name>
<evidence type="ECO:0000256" key="5">
    <source>
        <dbReference type="ARBA" id="ARBA00023143"/>
    </source>
</evidence>
<dbReference type="GO" id="GO:0009424">
    <property type="term" value="C:bacterial-type flagellum hook"/>
    <property type="evidence" value="ECO:0007669"/>
    <property type="project" value="InterPro"/>
</dbReference>
<keyword evidence="5" id="KW-0975">Bacterial flagellum</keyword>
<protein>
    <submittedName>
        <fullName evidence="7">Flagellar hook-associated protein 3 FlgL</fullName>
    </submittedName>
</protein>
<dbReference type="STRING" id="487184.SAMN05216421_3259"/>
<dbReference type="EMBL" id="LT629736">
    <property type="protein sequence ID" value="SDT24486.1"/>
    <property type="molecule type" value="Genomic_DNA"/>
</dbReference>
<dbReference type="AlphaFoldDB" id="A0A1H1YTY8"/>
<keyword evidence="7" id="KW-0969">Cilium</keyword>
<dbReference type="GO" id="GO:0005198">
    <property type="term" value="F:structural molecule activity"/>
    <property type="evidence" value="ECO:0007669"/>
    <property type="project" value="InterPro"/>
</dbReference>
<proteinExistence type="inferred from homology"/>
<dbReference type="PANTHER" id="PTHR42792">
    <property type="entry name" value="FLAGELLIN"/>
    <property type="match status" value="1"/>
</dbReference>
<dbReference type="OrthoDB" id="9768249at2"/>
<evidence type="ECO:0000256" key="2">
    <source>
        <dbReference type="ARBA" id="ARBA00004613"/>
    </source>
</evidence>
<feature type="domain" description="Flagellin N-terminal" evidence="6">
    <location>
        <begin position="10"/>
        <end position="139"/>
    </location>
</feature>
<evidence type="ECO:0000256" key="4">
    <source>
        <dbReference type="ARBA" id="ARBA00022525"/>
    </source>
</evidence>
<dbReference type="InterPro" id="IPR001492">
    <property type="entry name" value="Flagellin"/>
</dbReference>
<dbReference type="Gene3D" id="1.20.1330.10">
    <property type="entry name" value="f41 fragment of flagellin, N-terminal domain"/>
    <property type="match status" value="1"/>
</dbReference>
<dbReference type="GO" id="GO:0071973">
    <property type="term" value="P:bacterial-type flagellum-dependent cell motility"/>
    <property type="evidence" value="ECO:0007669"/>
    <property type="project" value="InterPro"/>
</dbReference>
<sequence>MRITNAQTIAIMHGAMNNNSAKLGHLMQQMSSGDRIIQPSDDPIASVRLLRLQREEASLAQFRTNIATLSSSLSIQEANLKATSDTMLNLQDLMLWAANDTNTDADLKAIAGEMESLEQTLLSFLNVRDEEGRYLFSGTTSDKPAVTFDETLGQYVSTGNDKHRQAAVANGVLINENVTVREVFGADLTLLNELHSMVGRLQDPALDATDPAVKAQIRTTLDELNATHGKLLGSVSELGGRQNTLTMLGESNTDVSMVNQKIEGELSQLDYAGASIDLNQYMLALQATQQTYLKINQMSLFSKL</sequence>
<evidence type="ECO:0000259" key="6">
    <source>
        <dbReference type="Pfam" id="PF00669"/>
    </source>
</evidence>
<dbReference type="RefSeq" id="WP_093397858.1">
    <property type="nucleotide sequence ID" value="NZ_LT629736.1"/>
</dbReference>